<sequence>MREFLLNSEELLDRNALDFLKKGEAWGLLPCHQIRFNAKVKLAYFTDGYQCLGEKLPRMTLDEICYVGQKILGRIQNLEGRMEISLENLVWDVDSIYLDSQEQVFCLCLPAVIPEVSLTSQIYLKRVYALLEEMVEHAEGGEEVCRQIEFQKEREFGNWENLKNALVRRVPQEDETLLLKSVNTTEPLAFQIRHDQEFKIGADAEQADGWIPGSSAVSALHAVLGWNGVCFFVMDLGSRGGTYLNDQRIAPMTQIPIGKGSILKFAECTFMVE</sequence>
<dbReference type="EMBL" id="DVOO01000011">
    <property type="protein sequence ID" value="HIV24916.1"/>
    <property type="molecule type" value="Genomic_DNA"/>
</dbReference>
<dbReference type="Proteomes" id="UP000824169">
    <property type="component" value="Unassembled WGS sequence"/>
</dbReference>
<reference evidence="2" key="1">
    <citation type="submission" date="2020-10" db="EMBL/GenBank/DDBJ databases">
        <authorList>
            <person name="Gilroy R."/>
        </authorList>
    </citation>
    <scope>NUCLEOTIDE SEQUENCE</scope>
    <source>
        <strain evidence="2">CHK188-20938</strain>
    </source>
</reference>
<name>A0A9D1P1S5_9FIRM</name>
<reference evidence="2" key="2">
    <citation type="journal article" date="2021" name="PeerJ">
        <title>Extensive microbial diversity within the chicken gut microbiome revealed by metagenomics and culture.</title>
        <authorList>
            <person name="Gilroy R."/>
            <person name="Ravi A."/>
            <person name="Getino M."/>
            <person name="Pursley I."/>
            <person name="Horton D.L."/>
            <person name="Alikhan N.F."/>
            <person name="Baker D."/>
            <person name="Gharbi K."/>
            <person name="Hall N."/>
            <person name="Watson M."/>
            <person name="Adriaenssens E.M."/>
            <person name="Foster-Nyarko E."/>
            <person name="Jarju S."/>
            <person name="Secka A."/>
            <person name="Antonio M."/>
            <person name="Oren A."/>
            <person name="Chaudhuri R.R."/>
            <person name="La Ragione R."/>
            <person name="Hildebrand F."/>
            <person name="Pallen M.J."/>
        </authorList>
    </citation>
    <scope>NUCLEOTIDE SEQUENCE</scope>
    <source>
        <strain evidence="2">CHK188-20938</strain>
    </source>
</reference>
<dbReference type="Gene3D" id="2.60.200.20">
    <property type="match status" value="1"/>
</dbReference>
<dbReference type="InterPro" id="IPR008984">
    <property type="entry name" value="SMAD_FHA_dom_sf"/>
</dbReference>
<organism evidence="2 3">
    <name type="scientific">Candidatus Scatomonas pullistercoris</name>
    <dbReference type="NCBI Taxonomy" id="2840920"/>
    <lineage>
        <taxon>Bacteria</taxon>
        <taxon>Bacillati</taxon>
        <taxon>Bacillota</taxon>
        <taxon>Clostridia</taxon>
        <taxon>Lachnospirales</taxon>
        <taxon>Lachnospiraceae</taxon>
        <taxon>Lachnospiraceae incertae sedis</taxon>
        <taxon>Candidatus Scatomonas</taxon>
    </lineage>
</organism>
<gene>
    <name evidence="2" type="ORF">IAB71_03875</name>
</gene>
<dbReference type="InterPro" id="IPR000253">
    <property type="entry name" value="FHA_dom"/>
</dbReference>
<dbReference type="Pfam" id="PF00498">
    <property type="entry name" value="FHA"/>
    <property type="match status" value="1"/>
</dbReference>
<dbReference type="SUPFAM" id="SSF49879">
    <property type="entry name" value="SMAD/FHA domain"/>
    <property type="match status" value="1"/>
</dbReference>
<evidence type="ECO:0000313" key="2">
    <source>
        <dbReference type="EMBL" id="HIV24916.1"/>
    </source>
</evidence>
<evidence type="ECO:0000313" key="3">
    <source>
        <dbReference type="Proteomes" id="UP000824169"/>
    </source>
</evidence>
<feature type="domain" description="FHA" evidence="1">
    <location>
        <begin position="198"/>
        <end position="249"/>
    </location>
</feature>
<protein>
    <submittedName>
        <fullName evidence="2">FHA domain-containing protein</fullName>
    </submittedName>
</protein>
<proteinExistence type="predicted"/>
<accession>A0A9D1P1S5</accession>
<dbReference type="PROSITE" id="PS50006">
    <property type="entry name" value="FHA_DOMAIN"/>
    <property type="match status" value="1"/>
</dbReference>
<comment type="caution">
    <text evidence="2">The sequence shown here is derived from an EMBL/GenBank/DDBJ whole genome shotgun (WGS) entry which is preliminary data.</text>
</comment>
<dbReference type="CDD" id="cd00060">
    <property type="entry name" value="FHA"/>
    <property type="match status" value="1"/>
</dbReference>
<dbReference type="AlphaFoldDB" id="A0A9D1P1S5"/>
<evidence type="ECO:0000259" key="1">
    <source>
        <dbReference type="PROSITE" id="PS50006"/>
    </source>
</evidence>